<dbReference type="OrthoDB" id="1932439at2759"/>
<accession>A0A8J5FB65</accession>
<dbReference type="Proteomes" id="UP000734854">
    <property type="component" value="Unassembled WGS sequence"/>
</dbReference>
<dbReference type="EMBL" id="JACMSC010000016">
    <property type="protein sequence ID" value="KAG6481851.1"/>
    <property type="molecule type" value="Genomic_DNA"/>
</dbReference>
<sequence length="169" mass="18132">MAIDEDRDVNKRQVWDCGSSLYDSFELNSFMLRLDSAISSSRCLSMPHSSSSFSSAAAAAASMAQPQSSRRKRSRLAKSVQKLVQSVLRLNRSVFGAPRVRSHDQQHAGLYCDGEVLRSGRLEAIPEVCEKELAAAASASPGIDYDADATVRKAASERFAAGATAGAMS</sequence>
<proteinExistence type="predicted"/>
<protein>
    <submittedName>
        <fullName evidence="1">Uncharacterized protein</fullName>
    </submittedName>
</protein>
<gene>
    <name evidence="1" type="ORF">ZIOFF_058474</name>
</gene>
<evidence type="ECO:0000313" key="2">
    <source>
        <dbReference type="Proteomes" id="UP000734854"/>
    </source>
</evidence>
<keyword evidence="2" id="KW-1185">Reference proteome</keyword>
<comment type="caution">
    <text evidence="1">The sequence shown here is derived from an EMBL/GenBank/DDBJ whole genome shotgun (WGS) entry which is preliminary data.</text>
</comment>
<name>A0A8J5FB65_ZINOF</name>
<dbReference type="AlphaFoldDB" id="A0A8J5FB65"/>
<dbReference type="PANTHER" id="PTHR33978">
    <property type="entry name" value="SERINE/THREONINE-KINASE"/>
    <property type="match status" value="1"/>
</dbReference>
<dbReference type="PANTHER" id="PTHR33978:SF4">
    <property type="entry name" value="SERINE_THREONINE-KINASE"/>
    <property type="match status" value="1"/>
</dbReference>
<evidence type="ECO:0000313" key="1">
    <source>
        <dbReference type="EMBL" id="KAG6481851.1"/>
    </source>
</evidence>
<reference evidence="1 2" key="1">
    <citation type="submission" date="2020-08" db="EMBL/GenBank/DDBJ databases">
        <title>Plant Genome Project.</title>
        <authorList>
            <person name="Zhang R.-G."/>
        </authorList>
    </citation>
    <scope>NUCLEOTIDE SEQUENCE [LARGE SCALE GENOMIC DNA]</scope>
    <source>
        <tissue evidence="1">Rhizome</tissue>
    </source>
</reference>
<organism evidence="1 2">
    <name type="scientific">Zingiber officinale</name>
    <name type="common">Ginger</name>
    <name type="synonym">Amomum zingiber</name>
    <dbReference type="NCBI Taxonomy" id="94328"/>
    <lineage>
        <taxon>Eukaryota</taxon>
        <taxon>Viridiplantae</taxon>
        <taxon>Streptophyta</taxon>
        <taxon>Embryophyta</taxon>
        <taxon>Tracheophyta</taxon>
        <taxon>Spermatophyta</taxon>
        <taxon>Magnoliopsida</taxon>
        <taxon>Liliopsida</taxon>
        <taxon>Zingiberales</taxon>
        <taxon>Zingiberaceae</taxon>
        <taxon>Zingiber</taxon>
    </lineage>
</organism>